<evidence type="ECO:0000313" key="2">
    <source>
        <dbReference type="Proteomes" id="UP000037460"/>
    </source>
</evidence>
<proteinExistence type="predicted"/>
<sequence>MKCLAVDAAAAQPSAAMHSGTPSLGNGSVGAGAYGAGIFGRVRSIANEASLPEDDACWSPLRCDPISRRIEYVDSPVDPREPSLGIKKDVSFSTQMVRRAVSFIFEERENSPVSSRGRNTAVAA</sequence>
<dbReference type="EMBL" id="JWZX01002259">
    <property type="protein sequence ID" value="KOO30238.1"/>
    <property type="molecule type" value="Genomic_DNA"/>
</dbReference>
<name>A0A0M0JVU3_9EUKA</name>
<evidence type="ECO:0000313" key="1">
    <source>
        <dbReference type="EMBL" id="KOO30238.1"/>
    </source>
</evidence>
<organism evidence="1 2">
    <name type="scientific">Chrysochromulina tobinii</name>
    <dbReference type="NCBI Taxonomy" id="1460289"/>
    <lineage>
        <taxon>Eukaryota</taxon>
        <taxon>Haptista</taxon>
        <taxon>Haptophyta</taxon>
        <taxon>Prymnesiophyceae</taxon>
        <taxon>Prymnesiales</taxon>
        <taxon>Chrysochromulinaceae</taxon>
        <taxon>Chrysochromulina</taxon>
    </lineage>
</organism>
<dbReference type="AlphaFoldDB" id="A0A0M0JVU3"/>
<reference evidence="2" key="1">
    <citation type="journal article" date="2015" name="PLoS Genet.">
        <title>Genome Sequence and Transcriptome Analyses of Chrysochromulina tobin: Metabolic Tools for Enhanced Algal Fitness in the Prominent Order Prymnesiales (Haptophyceae).</title>
        <authorList>
            <person name="Hovde B.T."/>
            <person name="Deodato C.R."/>
            <person name="Hunsperger H.M."/>
            <person name="Ryken S.A."/>
            <person name="Yost W."/>
            <person name="Jha R.K."/>
            <person name="Patterson J."/>
            <person name="Monnat R.J. Jr."/>
            <person name="Barlow S.B."/>
            <person name="Starkenburg S.R."/>
            <person name="Cattolico R.A."/>
        </authorList>
    </citation>
    <scope>NUCLEOTIDE SEQUENCE</scope>
    <source>
        <strain evidence="2">CCMP291</strain>
    </source>
</reference>
<keyword evidence="2" id="KW-1185">Reference proteome</keyword>
<dbReference type="Proteomes" id="UP000037460">
    <property type="component" value="Unassembled WGS sequence"/>
</dbReference>
<comment type="caution">
    <text evidence="1">The sequence shown here is derived from an EMBL/GenBank/DDBJ whole genome shotgun (WGS) entry which is preliminary data.</text>
</comment>
<accession>A0A0M0JVU3</accession>
<gene>
    <name evidence="1" type="ORF">Ctob_007856</name>
</gene>
<protein>
    <submittedName>
        <fullName evidence="1">Uncharacterized protein</fullName>
    </submittedName>
</protein>